<dbReference type="Proteomes" id="UP000001070">
    <property type="component" value="Unassembled WGS sequence"/>
</dbReference>
<dbReference type="PhylomeDB" id="B4JHY5"/>
<organism evidence="2">
    <name type="scientific">Drosophila grimshawi</name>
    <name type="common">Hawaiian fruit fly</name>
    <name type="synonym">Idiomyia grimshawi</name>
    <dbReference type="NCBI Taxonomy" id="7222"/>
    <lineage>
        <taxon>Eukaryota</taxon>
        <taxon>Metazoa</taxon>
        <taxon>Ecdysozoa</taxon>
        <taxon>Arthropoda</taxon>
        <taxon>Hexapoda</taxon>
        <taxon>Insecta</taxon>
        <taxon>Pterygota</taxon>
        <taxon>Neoptera</taxon>
        <taxon>Endopterygota</taxon>
        <taxon>Diptera</taxon>
        <taxon>Brachycera</taxon>
        <taxon>Muscomorpha</taxon>
        <taxon>Ephydroidea</taxon>
        <taxon>Drosophilidae</taxon>
        <taxon>Drosophila</taxon>
        <taxon>Hawaiian Drosophila</taxon>
    </lineage>
</organism>
<protein>
    <submittedName>
        <fullName evidence="1">GH18580</fullName>
    </submittedName>
</protein>
<evidence type="ECO:0000313" key="2">
    <source>
        <dbReference type="Proteomes" id="UP000001070"/>
    </source>
</evidence>
<dbReference type="OMA" id="HNEPKES"/>
<gene>
    <name evidence="1" type="primary">Dgri\GH18580</name>
    <name evidence="1" type="ORF">Dgri_GH18580</name>
</gene>
<dbReference type="KEGG" id="dgr:6563956"/>
<dbReference type="HOGENOM" id="CLU_2485636_0_0_1"/>
<accession>B4JHY5</accession>
<sequence length="83" mass="10022">MAHVQLDFSAIPKLYGPENFWHWRMLIHSYLESFDMWKDHPKDCPQAKFIILACIQADKIEPGYDEMSSKQIFKNLEERFRPY</sequence>
<evidence type="ECO:0000313" key="1">
    <source>
        <dbReference type="EMBL" id="EDV92893.1"/>
    </source>
</evidence>
<dbReference type="InParanoid" id="B4JHY5"/>
<dbReference type="STRING" id="7222.B4JHY5"/>
<dbReference type="AlphaFoldDB" id="B4JHY5"/>
<dbReference type="OrthoDB" id="7877171at2759"/>
<proteinExistence type="predicted"/>
<reference evidence="1 2" key="1">
    <citation type="journal article" date="2007" name="Nature">
        <title>Evolution of genes and genomes on the Drosophila phylogeny.</title>
        <authorList>
            <consortium name="Drosophila 12 Genomes Consortium"/>
            <person name="Clark A.G."/>
            <person name="Eisen M.B."/>
            <person name="Smith D.R."/>
            <person name="Bergman C.M."/>
            <person name="Oliver B."/>
            <person name="Markow T.A."/>
            <person name="Kaufman T.C."/>
            <person name="Kellis M."/>
            <person name="Gelbart W."/>
            <person name="Iyer V.N."/>
            <person name="Pollard D.A."/>
            <person name="Sackton T.B."/>
            <person name="Larracuente A.M."/>
            <person name="Singh N.D."/>
            <person name="Abad J.P."/>
            <person name="Abt D.N."/>
            <person name="Adryan B."/>
            <person name="Aguade M."/>
            <person name="Akashi H."/>
            <person name="Anderson W.W."/>
            <person name="Aquadro C.F."/>
            <person name="Ardell D.H."/>
            <person name="Arguello R."/>
            <person name="Artieri C.G."/>
            <person name="Barbash D.A."/>
            <person name="Barker D."/>
            <person name="Barsanti P."/>
            <person name="Batterham P."/>
            <person name="Batzoglou S."/>
            <person name="Begun D."/>
            <person name="Bhutkar A."/>
            <person name="Blanco E."/>
            <person name="Bosak S.A."/>
            <person name="Bradley R.K."/>
            <person name="Brand A.D."/>
            <person name="Brent M.R."/>
            <person name="Brooks A.N."/>
            <person name="Brown R.H."/>
            <person name="Butlin R.K."/>
            <person name="Caggese C."/>
            <person name="Calvi B.R."/>
            <person name="Bernardo de Carvalho A."/>
            <person name="Caspi A."/>
            <person name="Castrezana S."/>
            <person name="Celniker S.E."/>
            <person name="Chang J.L."/>
            <person name="Chapple C."/>
            <person name="Chatterji S."/>
            <person name="Chinwalla A."/>
            <person name="Civetta A."/>
            <person name="Clifton S.W."/>
            <person name="Comeron J.M."/>
            <person name="Costello J.C."/>
            <person name="Coyne J.A."/>
            <person name="Daub J."/>
            <person name="David R.G."/>
            <person name="Delcher A.L."/>
            <person name="Delehaunty K."/>
            <person name="Do C.B."/>
            <person name="Ebling H."/>
            <person name="Edwards K."/>
            <person name="Eickbush T."/>
            <person name="Evans J.D."/>
            <person name="Filipski A."/>
            <person name="Findeiss S."/>
            <person name="Freyhult E."/>
            <person name="Fulton L."/>
            <person name="Fulton R."/>
            <person name="Garcia A.C."/>
            <person name="Gardiner A."/>
            <person name="Garfield D.A."/>
            <person name="Garvin B.E."/>
            <person name="Gibson G."/>
            <person name="Gilbert D."/>
            <person name="Gnerre S."/>
            <person name="Godfrey J."/>
            <person name="Good R."/>
            <person name="Gotea V."/>
            <person name="Gravely B."/>
            <person name="Greenberg A.J."/>
            <person name="Griffiths-Jones S."/>
            <person name="Gross S."/>
            <person name="Guigo R."/>
            <person name="Gustafson E.A."/>
            <person name="Haerty W."/>
            <person name="Hahn M.W."/>
            <person name="Halligan D.L."/>
            <person name="Halpern A.L."/>
            <person name="Halter G.M."/>
            <person name="Han M.V."/>
            <person name="Heger A."/>
            <person name="Hillier L."/>
            <person name="Hinrichs A.S."/>
            <person name="Holmes I."/>
            <person name="Hoskins R.A."/>
            <person name="Hubisz M.J."/>
            <person name="Hultmark D."/>
            <person name="Huntley M.A."/>
            <person name="Jaffe D.B."/>
            <person name="Jagadeeshan S."/>
            <person name="Jeck W.R."/>
            <person name="Johnson J."/>
            <person name="Jones C.D."/>
            <person name="Jordan W.C."/>
            <person name="Karpen G.H."/>
            <person name="Kataoka E."/>
            <person name="Keightley P.D."/>
            <person name="Kheradpour P."/>
            <person name="Kirkness E.F."/>
            <person name="Koerich L.B."/>
            <person name="Kristiansen K."/>
            <person name="Kudrna D."/>
            <person name="Kulathinal R.J."/>
            <person name="Kumar S."/>
            <person name="Kwok R."/>
            <person name="Lander E."/>
            <person name="Langley C.H."/>
            <person name="Lapoint R."/>
            <person name="Lazzaro B.P."/>
            <person name="Lee S.J."/>
            <person name="Levesque L."/>
            <person name="Li R."/>
            <person name="Lin C.F."/>
            <person name="Lin M.F."/>
            <person name="Lindblad-Toh K."/>
            <person name="Llopart A."/>
            <person name="Long M."/>
            <person name="Low L."/>
            <person name="Lozovsky E."/>
            <person name="Lu J."/>
            <person name="Luo M."/>
            <person name="Machado C.A."/>
            <person name="Makalowski W."/>
            <person name="Marzo M."/>
            <person name="Matsuda M."/>
            <person name="Matzkin L."/>
            <person name="McAllister B."/>
            <person name="McBride C.S."/>
            <person name="McKernan B."/>
            <person name="McKernan K."/>
            <person name="Mendez-Lago M."/>
            <person name="Minx P."/>
            <person name="Mollenhauer M.U."/>
            <person name="Montooth K."/>
            <person name="Mount S.M."/>
            <person name="Mu X."/>
            <person name="Myers E."/>
            <person name="Negre B."/>
            <person name="Newfeld S."/>
            <person name="Nielsen R."/>
            <person name="Noor M.A."/>
            <person name="O'Grady P."/>
            <person name="Pachter L."/>
            <person name="Papaceit M."/>
            <person name="Parisi M.J."/>
            <person name="Parisi M."/>
            <person name="Parts L."/>
            <person name="Pedersen J.S."/>
            <person name="Pesole G."/>
            <person name="Phillippy A.M."/>
            <person name="Ponting C.P."/>
            <person name="Pop M."/>
            <person name="Porcelli D."/>
            <person name="Powell J.R."/>
            <person name="Prohaska S."/>
            <person name="Pruitt K."/>
            <person name="Puig M."/>
            <person name="Quesneville H."/>
            <person name="Ram K.R."/>
            <person name="Rand D."/>
            <person name="Rasmussen M.D."/>
            <person name="Reed L.K."/>
            <person name="Reenan R."/>
            <person name="Reily A."/>
            <person name="Remington K.A."/>
            <person name="Rieger T.T."/>
            <person name="Ritchie M.G."/>
            <person name="Robin C."/>
            <person name="Rogers Y.H."/>
            <person name="Rohde C."/>
            <person name="Rozas J."/>
            <person name="Rubenfield M.J."/>
            <person name="Ruiz A."/>
            <person name="Russo S."/>
            <person name="Salzberg S.L."/>
            <person name="Sanchez-Gracia A."/>
            <person name="Saranga D.J."/>
            <person name="Sato H."/>
            <person name="Schaeffer S.W."/>
            <person name="Schatz M.C."/>
            <person name="Schlenke T."/>
            <person name="Schwartz R."/>
            <person name="Segarra C."/>
            <person name="Singh R.S."/>
            <person name="Sirot L."/>
            <person name="Sirota M."/>
            <person name="Sisneros N.B."/>
            <person name="Smith C.D."/>
            <person name="Smith T.F."/>
            <person name="Spieth J."/>
            <person name="Stage D.E."/>
            <person name="Stark A."/>
            <person name="Stephan W."/>
            <person name="Strausberg R.L."/>
            <person name="Strempel S."/>
            <person name="Sturgill D."/>
            <person name="Sutton G."/>
            <person name="Sutton G.G."/>
            <person name="Tao W."/>
            <person name="Teichmann S."/>
            <person name="Tobari Y.N."/>
            <person name="Tomimura Y."/>
            <person name="Tsolas J.M."/>
            <person name="Valente V.L."/>
            <person name="Venter E."/>
            <person name="Venter J.C."/>
            <person name="Vicario S."/>
            <person name="Vieira F.G."/>
            <person name="Vilella A.J."/>
            <person name="Villasante A."/>
            <person name="Walenz B."/>
            <person name="Wang J."/>
            <person name="Wasserman M."/>
            <person name="Watts T."/>
            <person name="Wilson D."/>
            <person name="Wilson R.K."/>
            <person name="Wing R.A."/>
            <person name="Wolfner M.F."/>
            <person name="Wong A."/>
            <person name="Wong G.K."/>
            <person name="Wu C.I."/>
            <person name="Wu G."/>
            <person name="Yamamoto D."/>
            <person name="Yang H.P."/>
            <person name="Yang S.P."/>
            <person name="Yorke J.A."/>
            <person name="Yoshida K."/>
            <person name="Zdobnov E."/>
            <person name="Zhang P."/>
            <person name="Zhang Y."/>
            <person name="Zimin A.V."/>
            <person name="Baldwin J."/>
            <person name="Abdouelleil A."/>
            <person name="Abdulkadir J."/>
            <person name="Abebe A."/>
            <person name="Abera B."/>
            <person name="Abreu J."/>
            <person name="Acer S.C."/>
            <person name="Aftuck L."/>
            <person name="Alexander A."/>
            <person name="An P."/>
            <person name="Anderson E."/>
            <person name="Anderson S."/>
            <person name="Arachi H."/>
            <person name="Azer M."/>
            <person name="Bachantsang P."/>
            <person name="Barry A."/>
            <person name="Bayul T."/>
            <person name="Berlin A."/>
            <person name="Bessette D."/>
            <person name="Bloom T."/>
            <person name="Blye J."/>
            <person name="Boguslavskiy L."/>
            <person name="Bonnet C."/>
            <person name="Boukhgalter B."/>
            <person name="Bourzgui I."/>
            <person name="Brown A."/>
            <person name="Cahill P."/>
            <person name="Channer S."/>
            <person name="Cheshatsang Y."/>
            <person name="Chuda L."/>
            <person name="Citroen M."/>
            <person name="Collymore A."/>
            <person name="Cooke P."/>
            <person name="Costello M."/>
            <person name="D'Aco K."/>
            <person name="Daza R."/>
            <person name="De Haan G."/>
            <person name="DeGray S."/>
            <person name="DeMaso C."/>
            <person name="Dhargay N."/>
            <person name="Dooley K."/>
            <person name="Dooley E."/>
            <person name="Doricent M."/>
            <person name="Dorje P."/>
            <person name="Dorjee K."/>
            <person name="Dupes A."/>
            <person name="Elong R."/>
            <person name="Falk J."/>
            <person name="Farina A."/>
            <person name="Faro S."/>
            <person name="Ferguson D."/>
            <person name="Fisher S."/>
            <person name="Foley C.D."/>
            <person name="Franke A."/>
            <person name="Friedrich D."/>
            <person name="Gadbois L."/>
            <person name="Gearin G."/>
            <person name="Gearin C.R."/>
            <person name="Giannoukos G."/>
            <person name="Goode T."/>
            <person name="Graham J."/>
            <person name="Grandbois E."/>
            <person name="Grewal S."/>
            <person name="Gyaltsen K."/>
            <person name="Hafez N."/>
            <person name="Hagos B."/>
            <person name="Hall J."/>
            <person name="Henson C."/>
            <person name="Hollinger A."/>
            <person name="Honan T."/>
            <person name="Huard M.D."/>
            <person name="Hughes L."/>
            <person name="Hurhula B."/>
            <person name="Husby M.E."/>
            <person name="Kamat A."/>
            <person name="Kanga B."/>
            <person name="Kashin S."/>
            <person name="Khazanovich D."/>
            <person name="Kisner P."/>
            <person name="Lance K."/>
            <person name="Lara M."/>
            <person name="Lee W."/>
            <person name="Lennon N."/>
            <person name="Letendre F."/>
            <person name="LeVine R."/>
            <person name="Lipovsky A."/>
            <person name="Liu X."/>
            <person name="Liu J."/>
            <person name="Liu S."/>
            <person name="Lokyitsang T."/>
            <person name="Lokyitsang Y."/>
            <person name="Lubonja R."/>
            <person name="Lui A."/>
            <person name="MacDonald P."/>
            <person name="Magnisalis V."/>
            <person name="Maru K."/>
            <person name="Matthews C."/>
            <person name="McCusker W."/>
            <person name="McDonough S."/>
            <person name="Mehta T."/>
            <person name="Meldrim J."/>
            <person name="Meneus L."/>
            <person name="Mihai O."/>
            <person name="Mihalev A."/>
            <person name="Mihova T."/>
            <person name="Mittelman R."/>
            <person name="Mlenga V."/>
            <person name="Montmayeur A."/>
            <person name="Mulrain L."/>
            <person name="Navidi A."/>
            <person name="Naylor J."/>
            <person name="Negash T."/>
            <person name="Nguyen T."/>
            <person name="Nguyen N."/>
            <person name="Nicol R."/>
            <person name="Norbu C."/>
            <person name="Norbu N."/>
            <person name="Novod N."/>
            <person name="O'Neill B."/>
            <person name="Osman S."/>
            <person name="Markiewicz E."/>
            <person name="Oyono O.L."/>
            <person name="Patti C."/>
            <person name="Phunkhang P."/>
            <person name="Pierre F."/>
            <person name="Priest M."/>
            <person name="Raghuraman S."/>
            <person name="Rege F."/>
            <person name="Reyes R."/>
            <person name="Rise C."/>
            <person name="Rogov P."/>
            <person name="Ross K."/>
            <person name="Ryan E."/>
            <person name="Settipalli S."/>
            <person name="Shea T."/>
            <person name="Sherpa N."/>
            <person name="Shi L."/>
            <person name="Shih D."/>
            <person name="Sparrow T."/>
            <person name="Spaulding J."/>
            <person name="Stalker J."/>
            <person name="Stange-Thomann N."/>
            <person name="Stavropoulos S."/>
            <person name="Stone C."/>
            <person name="Strader C."/>
            <person name="Tesfaye S."/>
            <person name="Thomson T."/>
            <person name="Thoulutsang Y."/>
            <person name="Thoulutsang D."/>
            <person name="Topham K."/>
            <person name="Topping I."/>
            <person name="Tsamla T."/>
            <person name="Vassiliev H."/>
            <person name="Vo A."/>
            <person name="Wangchuk T."/>
            <person name="Wangdi T."/>
            <person name="Weiand M."/>
            <person name="Wilkinson J."/>
            <person name="Wilson A."/>
            <person name="Yadav S."/>
            <person name="Young G."/>
            <person name="Yu Q."/>
            <person name="Zembek L."/>
            <person name="Zhong D."/>
            <person name="Zimmer A."/>
            <person name="Zwirko Z."/>
            <person name="Jaffe D.B."/>
            <person name="Alvarez P."/>
            <person name="Brockman W."/>
            <person name="Butler J."/>
            <person name="Chin C."/>
            <person name="Gnerre S."/>
            <person name="Grabherr M."/>
            <person name="Kleber M."/>
            <person name="Mauceli E."/>
            <person name="MacCallum I."/>
        </authorList>
    </citation>
    <scope>NUCLEOTIDE SEQUENCE [LARGE SCALE GENOMIC DNA]</scope>
    <source>
        <strain evidence="2">Tucson 15287-2541.00</strain>
    </source>
</reference>
<name>B4JHY5_DROGR</name>
<dbReference type="EMBL" id="CH916369">
    <property type="protein sequence ID" value="EDV92893.1"/>
    <property type="molecule type" value="Genomic_DNA"/>
</dbReference>
<keyword evidence="2" id="KW-1185">Reference proteome</keyword>
<dbReference type="eggNOG" id="ENOG502TBHD">
    <property type="taxonomic scope" value="Eukaryota"/>
</dbReference>